<accession>A0AAN7KP86</accession>
<dbReference type="Pfam" id="PF22996">
    <property type="entry name" value="C2H2-2nd_BIRD-IDD"/>
    <property type="match status" value="1"/>
</dbReference>
<evidence type="ECO:0000256" key="5">
    <source>
        <dbReference type="ARBA" id="ARBA00023015"/>
    </source>
</evidence>
<dbReference type="Pfam" id="PF12874">
    <property type="entry name" value="zf-met"/>
    <property type="match status" value="1"/>
</dbReference>
<dbReference type="InterPro" id="IPR013087">
    <property type="entry name" value="Znf_C2H2_type"/>
</dbReference>
<evidence type="ECO:0000313" key="11">
    <source>
        <dbReference type="EMBL" id="KAK4770547.1"/>
    </source>
</evidence>
<evidence type="ECO:0000256" key="4">
    <source>
        <dbReference type="ARBA" id="ARBA00022833"/>
    </source>
</evidence>
<dbReference type="GO" id="GO:0008270">
    <property type="term" value="F:zinc ion binding"/>
    <property type="evidence" value="ECO:0007669"/>
    <property type="project" value="UniProtKB-KW"/>
</dbReference>
<dbReference type="FunFam" id="3.30.160.60:FF:000554">
    <property type="entry name" value="protein indeterminate-domain 12-like"/>
    <property type="match status" value="1"/>
</dbReference>
<keyword evidence="1" id="KW-0479">Metal-binding</keyword>
<dbReference type="PROSITE" id="PS50157">
    <property type="entry name" value="ZINC_FINGER_C2H2_2"/>
    <property type="match status" value="1"/>
</dbReference>
<evidence type="ECO:0000256" key="9">
    <source>
        <dbReference type="SAM" id="MobiDB-lite"/>
    </source>
</evidence>
<dbReference type="GO" id="GO:0003677">
    <property type="term" value="F:DNA binding"/>
    <property type="evidence" value="ECO:0007669"/>
    <property type="project" value="UniProtKB-KW"/>
</dbReference>
<dbReference type="Proteomes" id="UP001345219">
    <property type="component" value="Chromosome 24"/>
</dbReference>
<keyword evidence="7" id="KW-0804">Transcription</keyword>
<dbReference type="GO" id="GO:0005634">
    <property type="term" value="C:nucleus"/>
    <property type="evidence" value="ECO:0007669"/>
    <property type="project" value="TreeGrafter"/>
</dbReference>
<dbReference type="SUPFAM" id="SSF57667">
    <property type="entry name" value="beta-beta-alpha zinc fingers"/>
    <property type="match status" value="1"/>
</dbReference>
<dbReference type="InterPro" id="IPR036236">
    <property type="entry name" value="Znf_C2H2_sf"/>
</dbReference>
<evidence type="ECO:0000256" key="3">
    <source>
        <dbReference type="ARBA" id="ARBA00022771"/>
    </source>
</evidence>
<keyword evidence="12" id="KW-1185">Reference proteome</keyword>
<keyword evidence="3 8" id="KW-0863">Zinc-finger</keyword>
<proteinExistence type="predicted"/>
<feature type="compositionally biased region" description="Polar residues" evidence="9">
    <location>
        <begin position="198"/>
        <end position="209"/>
    </location>
</feature>
<dbReference type="GO" id="GO:0003700">
    <property type="term" value="F:DNA-binding transcription factor activity"/>
    <property type="evidence" value="ECO:0007669"/>
    <property type="project" value="TreeGrafter"/>
</dbReference>
<dbReference type="InterPro" id="IPR055185">
    <property type="entry name" value="C2CH-4th_BIRD-IDD"/>
</dbReference>
<reference evidence="11 12" key="1">
    <citation type="journal article" date="2023" name="Hortic Res">
        <title>Pangenome of water caltrop reveals structural variations and asymmetric subgenome divergence after allopolyploidization.</title>
        <authorList>
            <person name="Zhang X."/>
            <person name="Chen Y."/>
            <person name="Wang L."/>
            <person name="Yuan Y."/>
            <person name="Fang M."/>
            <person name="Shi L."/>
            <person name="Lu R."/>
            <person name="Comes H.P."/>
            <person name="Ma Y."/>
            <person name="Chen Y."/>
            <person name="Huang G."/>
            <person name="Zhou Y."/>
            <person name="Zheng Z."/>
            <person name="Qiu Y."/>
        </authorList>
    </citation>
    <scope>NUCLEOTIDE SEQUENCE [LARGE SCALE GENOMIC DNA]</scope>
    <source>
        <tissue evidence="11">Roots</tissue>
    </source>
</reference>
<comment type="caution">
    <text evidence="11">The sequence shown here is derived from an EMBL/GenBank/DDBJ whole genome shotgun (WGS) entry which is preliminary data.</text>
</comment>
<feature type="region of interest" description="Disordered" evidence="9">
    <location>
        <begin position="508"/>
        <end position="535"/>
    </location>
</feature>
<keyword evidence="2" id="KW-0677">Repeat</keyword>
<dbReference type="EMBL" id="JAXIOK010000005">
    <property type="protein sequence ID" value="KAK4770547.1"/>
    <property type="molecule type" value="Genomic_DNA"/>
</dbReference>
<protein>
    <recommendedName>
        <fullName evidence="10">C2H2-type domain-containing protein</fullName>
    </recommendedName>
</protein>
<dbReference type="PANTHER" id="PTHR10593">
    <property type="entry name" value="SERINE/THREONINE-PROTEIN KINASE RIO"/>
    <property type="match status" value="1"/>
</dbReference>
<dbReference type="InterPro" id="IPR055186">
    <property type="entry name" value="C2H2-2nd_BIRD-IDD"/>
</dbReference>
<evidence type="ECO:0000256" key="2">
    <source>
        <dbReference type="ARBA" id="ARBA00022737"/>
    </source>
</evidence>
<feature type="region of interest" description="Disordered" evidence="9">
    <location>
        <begin position="421"/>
        <end position="444"/>
    </location>
</feature>
<dbReference type="SMART" id="SM00355">
    <property type="entry name" value="ZnF_C2H2"/>
    <property type="match status" value="3"/>
</dbReference>
<keyword evidence="4" id="KW-0862">Zinc</keyword>
<dbReference type="Pfam" id="PF22992">
    <property type="entry name" value="C2CH-4th_BIRD-IDD"/>
    <property type="match status" value="1"/>
</dbReference>
<evidence type="ECO:0000259" key="10">
    <source>
        <dbReference type="PROSITE" id="PS50157"/>
    </source>
</evidence>
<organism evidence="11 12">
    <name type="scientific">Trapa incisa</name>
    <dbReference type="NCBI Taxonomy" id="236973"/>
    <lineage>
        <taxon>Eukaryota</taxon>
        <taxon>Viridiplantae</taxon>
        <taxon>Streptophyta</taxon>
        <taxon>Embryophyta</taxon>
        <taxon>Tracheophyta</taxon>
        <taxon>Spermatophyta</taxon>
        <taxon>Magnoliopsida</taxon>
        <taxon>eudicotyledons</taxon>
        <taxon>Gunneridae</taxon>
        <taxon>Pentapetalae</taxon>
        <taxon>rosids</taxon>
        <taxon>malvids</taxon>
        <taxon>Myrtales</taxon>
        <taxon>Lythraceae</taxon>
        <taxon>Trapa</taxon>
    </lineage>
</organism>
<dbReference type="PANTHER" id="PTHR10593:SF190">
    <property type="entry name" value="C2H2-TYPE DOMAIN-CONTAINING PROTEIN"/>
    <property type="match status" value="1"/>
</dbReference>
<dbReference type="PROSITE" id="PS00028">
    <property type="entry name" value="ZINC_FINGER_C2H2_1"/>
    <property type="match status" value="1"/>
</dbReference>
<feature type="region of interest" description="Disordered" evidence="9">
    <location>
        <begin position="198"/>
        <end position="227"/>
    </location>
</feature>
<gene>
    <name evidence="11" type="ORF">SAY87_031079</name>
</gene>
<dbReference type="InterPro" id="IPR031140">
    <property type="entry name" value="IDD1-16"/>
</dbReference>
<keyword evidence="5" id="KW-0805">Transcription regulation</keyword>
<evidence type="ECO:0000256" key="6">
    <source>
        <dbReference type="ARBA" id="ARBA00023125"/>
    </source>
</evidence>
<evidence type="ECO:0000256" key="8">
    <source>
        <dbReference type="PROSITE-ProRule" id="PRU00042"/>
    </source>
</evidence>
<feature type="domain" description="C2H2-type" evidence="10">
    <location>
        <begin position="58"/>
        <end position="80"/>
    </location>
</feature>
<evidence type="ECO:0000256" key="1">
    <source>
        <dbReference type="ARBA" id="ARBA00022723"/>
    </source>
</evidence>
<evidence type="ECO:0000256" key="7">
    <source>
        <dbReference type="ARBA" id="ARBA00023163"/>
    </source>
</evidence>
<keyword evidence="6" id="KW-0238">DNA-binding</keyword>
<dbReference type="Gene3D" id="3.30.160.60">
    <property type="entry name" value="Classic Zinc Finger"/>
    <property type="match status" value="2"/>
</dbReference>
<sequence>MENSSSQVISSASAEAAAASSCAVDAPIKKKRNLPGMPDPDAEVIALSPRTLLATNRFVCEICNKGFQRDQNLQLHRRGHNLPWKLKQRTGGKDQVRKRVYVCPETSCVHHNPARALGDLTGIKKHFCRKHGEKKWKCERCSKKYAVQSDWKAHMKTCGTKEYKCDCGTLFSRKDSFITHRAFCDALAEECTKNPNLVQASEENTNQAKKTIAEEASPPPPPLTPSTTVVSPVLSIQSSDLPENATEVLPPAPTVAPQLPVSSVAPQPPAPAVAAHPIVTVTAAVATTSGSSCGGFSRLYTASTQMMPPPLLPHISPSSLSNMVCPAVPPDHSSSLPSPTTAEPTSLSLFLSSTASSIFSRPEQNHRFYAPSSQPAMSATALLQKAAQMGAASSNSSSLLRGLGLAMSLTSYTNDTISTTSAAGQWGNHTKAENDGYSNQGGLGLGLPSQESSSASGFIMDQSSLFGSQPVTLDFLGLGMSDSHTTTSGISALITSFEGGFSAATPSSLGDMASMQGSGRGPWDSPSARRTSFFR</sequence>
<dbReference type="FunFam" id="3.30.160.60:FF:000131">
    <property type="entry name" value="protein indeterminate-domain 5, chloroplastic-like"/>
    <property type="match status" value="1"/>
</dbReference>
<dbReference type="InterPro" id="IPR055187">
    <property type="entry name" value="C2CH-3rd_BIRD-IDD"/>
</dbReference>
<dbReference type="AlphaFoldDB" id="A0AAN7KP86"/>
<name>A0AAN7KP86_9MYRT</name>
<evidence type="ECO:0000313" key="12">
    <source>
        <dbReference type="Proteomes" id="UP001345219"/>
    </source>
</evidence>
<dbReference type="Pfam" id="PF22995">
    <property type="entry name" value="C2CH-3rd_BIRD-IDD"/>
    <property type="match status" value="1"/>
</dbReference>